<dbReference type="Proteomes" id="UP000623129">
    <property type="component" value="Unassembled WGS sequence"/>
</dbReference>
<keyword evidence="2" id="KW-1185">Reference proteome</keyword>
<sequence length="76" mass="8674">MKCWIPWKMPDKSIPKDAAYQIINDDRADAGWEPEVEPGTICHMDDMDGTGVRQAVTNENFVDMDEYSVPTELQVK</sequence>
<protein>
    <submittedName>
        <fullName evidence="1">Glutamate decarboxylase</fullName>
    </submittedName>
</protein>
<gene>
    <name evidence="1" type="ORF">FCM35_KLT17324</name>
</gene>
<evidence type="ECO:0000313" key="2">
    <source>
        <dbReference type="Proteomes" id="UP000623129"/>
    </source>
</evidence>
<organism evidence="1 2">
    <name type="scientific">Carex littledalei</name>
    <dbReference type="NCBI Taxonomy" id="544730"/>
    <lineage>
        <taxon>Eukaryota</taxon>
        <taxon>Viridiplantae</taxon>
        <taxon>Streptophyta</taxon>
        <taxon>Embryophyta</taxon>
        <taxon>Tracheophyta</taxon>
        <taxon>Spermatophyta</taxon>
        <taxon>Magnoliopsida</taxon>
        <taxon>Liliopsida</taxon>
        <taxon>Poales</taxon>
        <taxon>Cyperaceae</taxon>
        <taxon>Cyperoideae</taxon>
        <taxon>Cariceae</taxon>
        <taxon>Carex</taxon>
        <taxon>Carex subgen. Euthyceras</taxon>
    </lineage>
</organism>
<comment type="caution">
    <text evidence="1">The sequence shown here is derived from an EMBL/GenBank/DDBJ whole genome shotgun (WGS) entry which is preliminary data.</text>
</comment>
<evidence type="ECO:0000313" key="1">
    <source>
        <dbReference type="EMBL" id="KAF3338487.1"/>
    </source>
</evidence>
<accession>A0A833VG33</accession>
<dbReference type="AlphaFoldDB" id="A0A833VG33"/>
<reference evidence="1" key="1">
    <citation type="submission" date="2020-01" db="EMBL/GenBank/DDBJ databases">
        <title>Genome sequence of Kobresia littledalei, the first chromosome-level genome in the family Cyperaceae.</title>
        <authorList>
            <person name="Qu G."/>
        </authorList>
    </citation>
    <scope>NUCLEOTIDE SEQUENCE</scope>
    <source>
        <strain evidence="1">C.B.Clarke</strain>
        <tissue evidence="1">Leaf</tissue>
    </source>
</reference>
<dbReference type="EMBL" id="SWLB01000005">
    <property type="protein sequence ID" value="KAF3338487.1"/>
    <property type="molecule type" value="Genomic_DNA"/>
</dbReference>
<dbReference type="OrthoDB" id="5152799at2759"/>
<proteinExistence type="predicted"/>
<name>A0A833VG33_9POAL</name>